<protein>
    <submittedName>
        <fullName evidence="1">DUF2889 domain-containing protein</fullName>
    </submittedName>
</protein>
<dbReference type="RefSeq" id="WP_127683534.1">
    <property type="nucleotide sequence ID" value="NZ_SACM01000004.1"/>
</dbReference>
<dbReference type="OrthoDB" id="6862397at2"/>
<reference evidence="1 2" key="1">
    <citation type="submission" date="2019-01" db="EMBL/GenBank/DDBJ databases">
        <authorList>
            <person name="Chen W.-M."/>
        </authorList>
    </citation>
    <scope>NUCLEOTIDE SEQUENCE [LARGE SCALE GENOMIC DNA]</scope>
    <source>
        <strain evidence="1 2">CCP-18</strain>
    </source>
</reference>
<organism evidence="1 2">
    <name type="scientific">Inhella crocodyli</name>
    <dbReference type="NCBI Taxonomy" id="2499851"/>
    <lineage>
        <taxon>Bacteria</taxon>
        <taxon>Pseudomonadati</taxon>
        <taxon>Pseudomonadota</taxon>
        <taxon>Betaproteobacteria</taxon>
        <taxon>Burkholderiales</taxon>
        <taxon>Sphaerotilaceae</taxon>
        <taxon>Inhella</taxon>
    </lineage>
</organism>
<evidence type="ECO:0000313" key="2">
    <source>
        <dbReference type="Proteomes" id="UP000288587"/>
    </source>
</evidence>
<accession>A0A437LDY2</accession>
<keyword evidence="2" id="KW-1185">Reference proteome</keyword>
<comment type="caution">
    <text evidence="1">The sequence shown here is derived from an EMBL/GenBank/DDBJ whole genome shotgun (WGS) entry which is preliminary data.</text>
</comment>
<name>A0A437LDY2_9BURK</name>
<dbReference type="EMBL" id="SACM01000004">
    <property type="protein sequence ID" value="RVT83570.1"/>
    <property type="molecule type" value="Genomic_DNA"/>
</dbReference>
<sequence length="185" mass="20229">MPNAHPITRTPLHTRSLEVQVFERSDGRFDVEARLRDVKAIDMRLATGLRPAGSPIHEMQLNLVVDRQLNVVSASSATTAMPYPGTCEQHGDAYAQLAGLNLLHGFRAALKAKLSGTQGCTHLTELAGVLPTAVIQALAGHVLDTREGADGDQPPFQIDRCHALRRDGPVVKTHYPRWFVQRTSP</sequence>
<dbReference type="Proteomes" id="UP000288587">
    <property type="component" value="Unassembled WGS sequence"/>
</dbReference>
<gene>
    <name evidence="1" type="ORF">EOD73_13390</name>
</gene>
<dbReference type="InterPro" id="IPR021312">
    <property type="entry name" value="DUF2889"/>
</dbReference>
<dbReference type="AlphaFoldDB" id="A0A437LDY2"/>
<proteinExistence type="predicted"/>
<evidence type="ECO:0000313" key="1">
    <source>
        <dbReference type="EMBL" id="RVT83570.1"/>
    </source>
</evidence>
<dbReference type="Pfam" id="PF11136">
    <property type="entry name" value="DUF2889"/>
    <property type="match status" value="1"/>
</dbReference>